<dbReference type="AlphaFoldDB" id="A0A5E4Q3H6"/>
<accession>A0A5E4Q3H6</accession>
<dbReference type="OrthoDB" id="7439759at2759"/>
<protein>
    <submittedName>
        <fullName evidence="2">Uncharacterized protein</fullName>
    </submittedName>
</protein>
<keyword evidence="1" id="KW-0812">Transmembrane</keyword>
<evidence type="ECO:0000256" key="1">
    <source>
        <dbReference type="SAM" id="Phobius"/>
    </source>
</evidence>
<proteinExistence type="predicted"/>
<dbReference type="Proteomes" id="UP000324832">
    <property type="component" value="Unassembled WGS sequence"/>
</dbReference>
<keyword evidence="3" id="KW-1185">Reference proteome</keyword>
<evidence type="ECO:0000313" key="3">
    <source>
        <dbReference type="Proteomes" id="UP000324832"/>
    </source>
</evidence>
<gene>
    <name evidence="2" type="ORF">LSINAPIS_LOCUS4405</name>
</gene>
<feature type="transmembrane region" description="Helical" evidence="1">
    <location>
        <begin position="68"/>
        <end position="85"/>
    </location>
</feature>
<keyword evidence="1" id="KW-1133">Transmembrane helix</keyword>
<sequence>MDGFIRITIILVKVTLKIIEEVIRAILETAVEITKTSALIITGITVSYGIIKYGVRCGEESYFNCKPFGNALVMAGGAVVFYATYRTIRRFM</sequence>
<keyword evidence="1" id="KW-0472">Membrane</keyword>
<reference evidence="2 3" key="1">
    <citation type="submission" date="2017-07" db="EMBL/GenBank/DDBJ databases">
        <authorList>
            <person name="Talla V."/>
            <person name="Backstrom N."/>
        </authorList>
    </citation>
    <scope>NUCLEOTIDE SEQUENCE [LARGE SCALE GENOMIC DNA]</scope>
</reference>
<organism evidence="2 3">
    <name type="scientific">Leptidea sinapis</name>
    <dbReference type="NCBI Taxonomy" id="189913"/>
    <lineage>
        <taxon>Eukaryota</taxon>
        <taxon>Metazoa</taxon>
        <taxon>Ecdysozoa</taxon>
        <taxon>Arthropoda</taxon>
        <taxon>Hexapoda</taxon>
        <taxon>Insecta</taxon>
        <taxon>Pterygota</taxon>
        <taxon>Neoptera</taxon>
        <taxon>Endopterygota</taxon>
        <taxon>Lepidoptera</taxon>
        <taxon>Glossata</taxon>
        <taxon>Ditrysia</taxon>
        <taxon>Papilionoidea</taxon>
        <taxon>Pieridae</taxon>
        <taxon>Dismorphiinae</taxon>
        <taxon>Leptidea</taxon>
    </lineage>
</organism>
<name>A0A5E4Q3H6_9NEOP</name>
<dbReference type="EMBL" id="FZQP02001116">
    <property type="protein sequence ID" value="VVC91839.1"/>
    <property type="molecule type" value="Genomic_DNA"/>
</dbReference>
<evidence type="ECO:0000313" key="2">
    <source>
        <dbReference type="EMBL" id="VVC91839.1"/>
    </source>
</evidence>